<feature type="compositionally biased region" description="Low complexity" evidence="1">
    <location>
        <begin position="72"/>
        <end position="93"/>
    </location>
</feature>
<accession>A0ABR4FMU1</accession>
<reference evidence="2 3" key="1">
    <citation type="submission" date="2024-07" db="EMBL/GenBank/DDBJ databases">
        <title>Section-level genome sequencing and comparative genomics of Aspergillus sections Usti and Cavernicolus.</title>
        <authorList>
            <consortium name="Lawrence Berkeley National Laboratory"/>
            <person name="Nybo J.L."/>
            <person name="Vesth T.C."/>
            <person name="Theobald S."/>
            <person name="Frisvad J.C."/>
            <person name="Larsen T.O."/>
            <person name="Kjaerboelling I."/>
            <person name="Rothschild-Mancinelli K."/>
            <person name="Lyhne E.K."/>
            <person name="Kogle M.E."/>
            <person name="Barry K."/>
            <person name="Clum A."/>
            <person name="Na H."/>
            <person name="Ledsgaard L."/>
            <person name="Lin J."/>
            <person name="Lipzen A."/>
            <person name="Kuo A."/>
            <person name="Riley R."/>
            <person name="Mondo S."/>
            <person name="Labutti K."/>
            <person name="Haridas S."/>
            <person name="Pangalinan J."/>
            <person name="Salamov A.A."/>
            <person name="Simmons B.A."/>
            <person name="Magnuson J.K."/>
            <person name="Chen J."/>
            <person name="Drula E."/>
            <person name="Henrissat B."/>
            <person name="Wiebenga A."/>
            <person name="Lubbers R.J."/>
            <person name="Gomes A.C."/>
            <person name="Makela M.R."/>
            <person name="Stajich J."/>
            <person name="Grigoriev I.V."/>
            <person name="Mortensen U.H."/>
            <person name="De Vries R.P."/>
            <person name="Baker S.E."/>
            <person name="Andersen M.R."/>
        </authorList>
    </citation>
    <scope>NUCLEOTIDE SEQUENCE [LARGE SCALE GENOMIC DNA]</scope>
    <source>
        <strain evidence="2 3">CBS 209.92</strain>
    </source>
</reference>
<organism evidence="2 3">
    <name type="scientific">Aspergillus keveii</name>
    <dbReference type="NCBI Taxonomy" id="714993"/>
    <lineage>
        <taxon>Eukaryota</taxon>
        <taxon>Fungi</taxon>
        <taxon>Dikarya</taxon>
        <taxon>Ascomycota</taxon>
        <taxon>Pezizomycotina</taxon>
        <taxon>Eurotiomycetes</taxon>
        <taxon>Eurotiomycetidae</taxon>
        <taxon>Eurotiales</taxon>
        <taxon>Aspergillaceae</taxon>
        <taxon>Aspergillus</taxon>
        <taxon>Aspergillus subgen. Nidulantes</taxon>
    </lineage>
</organism>
<evidence type="ECO:0000313" key="3">
    <source>
        <dbReference type="Proteomes" id="UP001610563"/>
    </source>
</evidence>
<protein>
    <submittedName>
        <fullName evidence="2">Uncharacterized protein</fullName>
    </submittedName>
</protein>
<name>A0ABR4FMU1_9EURO</name>
<gene>
    <name evidence="2" type="ORF">BJX66DRAFT_348453</name>
</gene>
<comment type="caution">
    <text evidence="2">The sequence shown here is derived from an EMBL/GenBank/DDBJ whole genome shotgun (WGS) entry which is preliminary data.</text>
</comment>
<dbReference type="Proteomes" id="UP001610563">
    <property type="component" value="Unassembled WGS sequence"/>
</dbReference>
<keyword evidence="3" id="KW-1185">Reference proteome</keyword>
<dbReference type="EMBL" id="JBFTWV010000182">
    <property type="protein sequence ID" value="KAL2784377.1"/>
    <property type="molecule type" value="Genomic_DNA"/>
</dbReference>
<feature type="region of interest" description="Disordered" evidence="1">
    <location>
        <begin position="70"/>
        <end position="93"/>
    </location>
</feature>
<evidence type="ECO:0000313" key="2">
    <source>
        <dbReference type="EMBL" id="KAL2784377.1"/>
    </source>
</evidence>
<evidence type="ECO:0000256" key="1">
    <source>
        <dbReference type="SAM" id="MobiDB-lite"/>
    </source>
</evidence>
<proteinExistence type="predicted"/>
<sequence>MEQTADVAIQLTLVALSAGGNPLGAVINLLATVTVGAVKSYLSHRATKEFIEEIKELFIRLTEQGYITPLVPSSSPSSPPSTSTSTSASARGSARESAQIGWIMTPKGAGTLFFSVYTDVSAARAFFRLPPAQLTRMGVLPRVIVNLTSQSKGEAIRSRLGSTWPTQWREAMLRDGNPLQGMQTYAPSDVSRIARGMVRNAARAAAAADLGHRDLLLARVLGLAQVCGIGEVSLLDLMELMVHSSHYEKIARRVFSAVFGVHFTCFTGFALQGLLAGSDGPGYPGSRMGSLQNPMEGFAEAAVEFDKELVQIGVVERGRAKITRGEEMIHVRFKIVSAARARATEGEPIYMVSGWAAALLHRPRDHPSKRSFAKDMTVDLVKDVGKHFLPPPLRIKAGNMTRKRARTDVHGNPMYFSSNLERIRVNIKRTARGKLVAKVANFGDFRPPPFGGQGVFGVPCGCKTADPNKVLPGSAFRGYKRENLFKYRAHESQFNPLITKHEGILYYWSTGDLPMILYSAEILVKGTYVQVSGECMYCATSRALGSGCNMIIAGGW</sequence>